<proteinExistence type="inferred from homology"/>
<evidence type="ECO:0000313" key="6">
    <source>
        <dbReference type="Proteomes" id="UP000243459"/>
    </source>
</evidence>
<feature type="domain" description="Smr" evidence="4">
    <location>
        <begin position="416"/>
        <end position="499"/>
    </location>
</feature>
<feature type="repeat" description="PPR" evidence="3">
    <location>
        <begin position="56"/>
        <end position="90"/>
    </location>
</feature>
<dbReference type="PROSITE" id="PS51375">
    <property type="entry name" value="PPR"/>
    <property type="match status" value="7"/>
</dbReference>
<evidence type="ECO:0000256" key="3">
    <source>
        <dbReference type="PROSITE-ProRule" id="PRU00708"/>
    </source>
</evidence>
<dbReference type="GO" id="GO:0009570">
    <property type="term" value="C:chloroplast stroma"/>
    <property type="evidence" value="ECO:0007669"/>
    <property type="project" value="TreeGrafter"/>
</dbReference>
<evidence type="ECO:0000259" key="4">
    <source>
        <dbReference type="PROSITE" id="PS50828"/>
    </source>
</evidence>
<dbReference type="GO" id="GO:0042134">
    <property type="term" value="F:rRNA primary transcript binding"/>
    <property type="evidence" value="ECO:0007669"/>
    <property type="project" value="EnsemblPlants"/>
</dbReference>
<gene>
    <name evidence="5" type="ORF">A4U43_C10F3370</name>
</gene>
<keyword evidence="6" id="KW-1185">Reference proteome</keyword>
<dbReference type="PANTHER" id="PTHR47447:SF3">
    <property type="entry name" value="OS03G0856100 PROTEIN"/>
    <property type="match status" value="1"/>
</dbReference>
<dbReference type="OrthoDB" id="185373at2759"/>
<dbReference type="OMA" id="LGRANQK"/>
<dbReference type="GO" id="GO:0045727">
    <property type="term" value="P:positive regulation of translation"/>
    <property type="evidence" value="ECO:0007669"/>
    <property type="project" value="TreeGrafter"/>
</dbReference>
<dbReference type="Gramene" id="ONK56026">
    <property type="protein sequence ID" value="ONK56026"/>
    <property type="gene ID" value="A4U43_C10F3370"/>
</dbReference>
<dbReference type="SUPFAM" id="SSF48452">
    <property type="entry name" value="TPR-like"/>
    <property type="match status" value="1"/>
</dbReference>
<dbReference type="GO" id="GO:0003729">
    <property type="term" value="F:mRNA binding"/>
    <property type="evidence" value="ECO:0007669"/>
    <property type="project" value="EnsemblPlants"/>
</dbReference>
<dbReference type="Gene3D" id="1.25.40.10">
    <property type="entry name" value="Tetratricopeptide repeat domain"/>
    <property type="match status" value="3"/>
</dbReference>
<evidence type="ECO:0000256" key="1">
    <source>
        <dbReference type="ARBA" id="ARBA00007626"/>
    </source>
</evidence>
<dbReference type="Pfam" id="PF13041">
    <property type="entry name" value="PPR_2"/>
    <property type="match status" value="2"/>
</dbReference>
<dbReference type="Pfam" id="PF01535">
    <property type="entry name" value="PPR"/>
    <property type="match status" value="3"/>
</dbReference>
<dbReference type="NCBIfam" id="TIGR00756">
    <property type="entry name" value="PPR"/>
    <property type="match status" value="6"/>
</dbReference>
<feature type="repeat" description="PPR" evidence="3">
    <location>
        <begin position="268"/>
        <end position="302"/>
    </location>
</feature>
<feature type="repeat" description="PPR" evidence="3">
    <location>
        <begin position="233"/>
        <end position="267"/>
    </location>
</feature>
<comment type="similarity">
    <text evidence="1">Belongs to the PPR family. P subfamily.</text>
</comment>
<dbReference type="AlphaFoldDB" id="A0A5P1E4S5"/>
<dbReference type="GO" id="GO:1901259">
    <property type="term" value="P:chloroplast rRNA processing"/>
    <property type="evidence" value="ECO:0007669"/>
    <property type="project" value="EnsemblPlants"/>
</dbReference>
<evidence type="ECO:0000256" key="2">
    <source>
        <dbReference type="ARBA" id="ARBA00022737"/>
    </source>
</evidence>
<dbReference type="Proteomes" id="UP000243459">
    <property type="component" value="Chromosome 10"/>
</dbReference>
<keyword evidence="2" id="KW-0677">Repeat</keyword>
<dbReference type="SMART" id="SM00463">
    <property type="entry name" value="SMR"/>
    <property type="match status" value="1"/>
</dbReference>
<evidence type="ECO:0000313" key="5">
    <source>
        <dbReference type="EMBL" id="ONK56026.1"/>
    </source>
</evidence>
<accession>A0A5P1E4S5</accession>
<dbReference type="InterPro" id="IPR002625">
    <property type="entry name" value="Smr_dom"/>
</dbReference>
<dbReference type="EMBL" id="CM007390">
    <property type="protein sequence ID" value="ONK56026.1"/>
    <property type="molecule type" value="Genomic_DNA"/>
</dbReference>
<dbReference type="PROSITE" id="PS50828">
    <property type="entry name" value="SMR"/>
    <property type="match status" value="1"/>
</dbReference>
<dbReference type="InterPro" id="IPR002885">
    <property type="entry name" value="PPR_rpt"/>
</dbReference>
<name>A0A5P1E4S5_ASPOF</name>
<feature type="repeat" description="PPR" evidence="3">
    <location>
        <begin position="91"/>
        <end position="125"/>
    </location>
</feature>
<dbReference type="InterPro" id="IPR011990">
    <property type="entry name" value="TPR-like_helical_dom_sf"/>
</dbReference>
<dbReference type="PANTHER" id="PTHR47447">
    <property type="entry name" value="OS03G0856100 PROTEIN"/>
    <property type="match status" value="1"/>
</dbReference>
<organism evidence="5 6">
    <name type="scientific">Asparagus officinalis</name>
    <name type="common">Garden asparagus</name>
    <dbReference type="NCBI Taxonomy" id="4686"/>
    <lineage>
        <taxon>Eukaryota</taxon>
        <taxon>Viridiplantae</taxon>
        <taxon>Streptophyta</taxon>
        <taxon>Embryophyta</taxon>
        <taxon>Tracheophyta</taxon>
        <taxon>Spermatophyta</taxon>
        <taxon>Magnoliopsida</taxon>
        <taxon>Liliopsida</taxon>
        <taxon>Asparagales</taxon>
        <taxon>Asparagaceae</taxon>
        <taxon>Asparagoideae</taxon>
        <taxon>Asparagus</taxon>
    </lineage>
</organism>
<protein>
    <recommendedName>
        <fullName evidence="4">Smr domain-containing protein</fullName>
    </recommendedName>
</protein>
<sequence>MKSLTRGKQHEIVEGLAHQMLDEKTELDNVTYSTIITCLKRCGRFGEAIGAGVTPDEVTYSAALDVYAKLGKREEVVGLYERARAGGWKPDAVAFAVLAKMFGEAGDYDGIQYVLREMRGLEVKPNLVVYNSLLEAMGKAGKPGLARSLFEEMVEEGLSPNEKTLTALIKIYGKARWSKDALQLWGRMRERNWPMDFILYNTLLSMCADLGLEEEAEELFEDMKKRRSGPRPDNWSYTAMINIYGSGGKPERALEMFDEMIHNKIEPNVMSCTCLIQCLAKVRRVKDAVKVFNTSLERGVRPDDRLCGCLLSVVALCEQEEIDMVLSCLEEANPRLVRFIEMLGDEETRFDEVKGELKGILNQASVEVRRPFCNCLIDICLNRGFPSQRAHEILYLGNLYGLYPGMHTKSSDEWSLNLRSLSVGAANTAFEEWIKSLSSSVENDEVLPQNFLIHTGSGTHRFSQGLPVAFASHLKKLAAPFRRDESRGGSFVAEREDVISWVQSRVGSSSVLAV</sequence>
<feature type="repeat" description="PPR" evidence="3">
    <location>
        <begin position="161"/>
        <end position="195"/>
    </location>
</feature>
<feature type="repeat" description="PPR" evidence="3">
    <location>
        <begin position="126"/>
        <end position="160"/>
    </location>
</feature>
<reference evidence="6" key="1">
    <citation type="journal article" date="2017" name="Nat. Commun.">
        <title>The asparagus genome sheds light on the origin and evolution of a young Y chromosome.</title>
        <authorList>
            <person name="Harkess A."/>
            <person name="Zhou J."/>
            <person name="Xu C."/>
            <person name="Bowers J.E."/>
            <person name="Van der Hulst R."/>
            <person name="Ayyampalayam S."/>
            <person name="Mercati F."/>
            <person name="Riccardi P."/>
            <person name="McKain M.R."/>
            <person name="Kakrana A."/>
            <person name="Tang H."/>
            <person name="Ray J."/>
            <person name="Groenendijk J."/>
            <person name="Arikit S."/>
            <person name="Mathioni S.M."/>
            <person name="Nakano M."/>
            <person name="Shan H."/>
            <person name="Telgmann-Rauber A."/>
            <person name="Kanno A."/>
            <person name="Yue Z."/>
            <person name="Chen H."/>
            <person name="Li W."/>
            <person name="Chen Y."/>
            <person name="Xu X."/>
            <person name="Zhang Y."/>
            <person name="Luo S."/>
            <person name="Chen H."/>
            <person name="Gao J."/>
            <person name="Mao Z."/>
            <person name="Pires J.C."/>
            <person name="Luo M."/>
            <person name="Kudrna D."/>
            <person name="Wing R.A."/>
            <person name="Meyers B.C."/>
            <person name="Yi K."/>
            <person name="Kong H."/>
            <person name="Lavrijsen P."/>
            <person name="Sunseri F."/>
            <person name="Falavigna A."/>
            <person name="Ye Y."/>
            <person name="Leebens-Mack J.H."/>
            <person name="Chen G."/>
        </authorList>
    </citation>
    <scope>NUCLEOTIDE SEQUENCE [LARGE SCALE GENOMIC DNA]</scope>
    <source>
        <strain evidence="6">cv. DH0086</strain>
    </source>
</reference>
<feature type="repeat" description="PPR" evidence="3">
    <location>
        <begin position="196"/>
        <end position="230"/>
    </location>
</feature>